<name>A0A517MCB3_9BACT</name>
<evidence type="ECO:0000313" key="1">
    <source>
        <dbReference type="EMBL" id="QDS92533.1"/>
    </source>
</evidence>
<protein>
    <submittedName>
        <fullName evidence="1">Uncharacterized protein</fullName>
    </submittedName>
</protein>
<dbReference type="KEGG" id="rml:FF011L_12800"/>
<sequence>MEPLQLSVKNQDGAGIEIRFPRSGDRYQHQIFSFASSGDPTLLLQSDPAETASDNWPADPPLQQLSVEPIGENDAALAVGQAGQGHWSSSVEAFLNDKTPSLKFDIACRYPIFPLALGSQYRLSDNVEVAIQDNQAQVTHGEQTLVLTPLAIDAQTSAAQQPAAEWSLDTDNRLLRLKITPQENTVPRTIRWQLDVRRSEIDR</sequence>
<organism evidence="1 2">
    <name type="scientific">Roseimaritima multifibrata</name>
    <dbReference type="NCBI Taxonomy" id="1930274"/>
    <lineage>
        <taxon>Bacteria</taxon>
        <taxon>Pseudomonadati</taxon>
        <taxon>Planctomycetota</taxon>
        <taxon>Planctomycetia</taxon>
        <taxon>Pirellulales</taxon>
        <taxon>Pirellulaceae</taxon>
        <taxon>Roseimaritima</taxon>
    </lineage>
</organism>
<dbReference type="Proteomes" id="UP000320672">
    <property type="component" value="Chromosome"/>
</dbReference>
<accession>A0A517MCB3</accession>
<dbReference type="RefSeq" id="WP_145350770.1">
    <property type="nucleotide sequence ID" value="NZ_CP036262.1"/>
</dbReference>
<proteinExistence type="predicted"/>
<evidence type="ECO:0000313" key="2">
    <source>
        <dbReference type="Proteomes" id="UP000320672"/>
    </source>
</evidence>
<keyword evidence="2" id="KW-1185">Reference proteome</keyword>
<dbReference type="OrthoDB" id="273982at2"/>
<dbReference type="AlphaFoldDB" id="A0A517MCB3"/>
<gene>
    <name evidence="1" type="ORF">FF011L_12800</name>
</gene>
<reference evidence="1 2" key="1">
    <citation type="submission" date="2019-02" db="EMBL/GenBank/DDBJ databases">
        <title>Deep-cultivation of Planctomycetes and their phenomic and genomic characterization uncovers novel biology.</title>
        <authorList>
            <person name="Wiegand S."/>
            <person name="Jogler M."/>
            <person name="Boedeker C."/>
            <person name="Pinto D."/>
            <person name="Vollmers J."/>
            <person name="Rivas-Marin E."/>
            <person name="Kohn T."/>
            <person name="Peeters S.H."/>
            <person name="Heuer A."/>
            <person name="Rast P."/>
            <person name="Oberbeckmann S."/>
            <person name="Bunk B."/>
            <person name="Jeske O."/>
            <person name="Meyerdierks A."/>
            <person name="Storesund J.E."/>
            <person name="Kallscheuer N."/>
            <person name="Luecker S."/>
            <person name="Lage O.M."/>
            <person name="Pohl T."/>
            <person name="Merkel B.J."/>
            <person name="Hornburger P."/>
            <person name="Mueller R.-W."/>
            <person name="Bruemmer F."/>
            <person name="Labrenz M."/>
            <person name="Spormann A.M."/>
            <person name="Op den Camp H."/>
            <person name="Overmann J."/>
            <person name="Amann R."/>
            <person name="Jetten M.S.M."/>
            <person name="Mascher T."/>
            <person name="Medema M.H."/>
            <person name="Devos D.P."/>
            <person name="Kaster A.-K."/>
            <person name="Ovreas L."/>
            <person name="Rohde M."/>
            <person name="Galperin M.Y."/>
            <person name="Jogler C."/>
        </authorList>
    </citation>
    <scope>NUCLEOTIDE SEQUENCE [LARGE SCALE GENOMIC DNA]</scope>
    <source>
        <strain evidence="1 2">FF011L</strain>
    </source>
</reference>
<dbReference type="EMBL" id="CP036262">
    <property type="protein sequence ID" value="QDS92533.1"/>
    <property type="molecule type" value="Genomic_DNA"/>
</dbReference>